<keyword evidence="11 16" id="KW-0472">Membrane</keyword>
<dbReference type="SUPFAM" id="SSF49503">
    <property type="entry name" value="Cupredoxins"/>
    <property type="match status" value="1"/>
</dbReference>
<comment type="subcellular location">
    <subcellularLocation>
        <location evidence="1">Cell membrane</location>
        <topology evidence="1">Multi-pass membrane protein</topology>
    </subcellularLocation>
</comment>
<dbReference type="SUPFAM" id="SSF81464">
    <property type="entry name" value="Cytochrome c oxidase subunit II-like, transmembrane region"/>
    <property type="match status" value="1"/>
</dbReference>
<proteinExistence type="inferred from homology"/>
<dbReference type="AlphaFoldDB" id="A0A508SY55"/>
<evidence type="ECO:0000256" key="4">
    <source>
        <dbReference type="ARBA" id="ARBA00022475"/>
    </source>
</evidence>
<keyword evidence="4" id="KW-1003">Cell membrane</keyword>
<dbReference type="InterPro" id="IPR034227">
    <property type="entry name" value="CuRO_UO_II"/>
</dbReference>
<keyword evidence="5" id="KW-0679">Respiratory chain</keyword>
<dbReference type="GO" id="GO:0005507">
    <property type="term" value="F:copper ion binding"/>
    <property type="evidence" value="ECO:0007669"/>
    <property type="project" value="InterPro"/>
</dbReference>
<dbReference type="Gene3D" id="1.10.287.90">
    <property type="match status" value="1"/>
</dbReference>
<keyword evidence="12" id="KW-0564">Palmitate</keyword>
<evidence type="ECO:0000256" key="7">
    <source>
        <dbReference type="ARBA" id="ARBA00022729"/>
    </source>
</evidence>
<accession>A0A508SY55</accession>
<feature type="transmembrane region" description="Helical" evidence="16">
    <location>
        <begin position="63"/>
        <end position="90"/>
    </location>
</feature>
<keyword evidence="7" id="KW-0732">Signal</keyword>
<dbReference type="Pfam" id="PF06481">
    <property type="entry name" value="COX_ARM"/>
    <property type="match status" value="1"/>
</dbReference>
<evidence type="ECO:0000256" key="10">
    <source>
        <dbReference type="ARBA" id="ARBA00023002"/>
    </source>
</evidence>
<keyword evidence="13" id="KW-0449">Lipoprotein</keyword>
<organism evidence="19 20">
    <name type="scientific">Bradyrhizobium ivorense</name>
    <dbReference type="NCBI Taxonomy" id="2511166"/>
    <lineage>
        <taxon>Bacteria</taxon>
        <taxon>Pseudomonadati</taxon>
        <taxon>Pseudomonadota</taxon>
        <taxon>Alphaproteobacteria</taxon>
        <taxon>Hyphomicrobiales</taxon>
        <taxon>Nitrobacteraceae</taxon>
        <taxon>Bradyrhizobium</taxon>
    </lineage>
</organism>
<dbReference type="Proteomes" id="UP000328092">
    <property type="component" value="Unassembled WGS sequence"/>
</dbReference>
<keyword evidence="10" id="KW-0560">Oxidoreductase</keyword>
<keyword evidence="8" id="KW-0249">Electron transport</keyword>
<evidence type="ECO:0000256" key="16">
    <source>
        <dbReference type="SAM" id="Phobius"/>
    </source>
</evidence>
<dbReference type="PROSITE" id="PS50857">
    <property type="entry name" value="COX2_CUA"/>
    <property type="match status" value="1"/>
</dbReference>
<dbReference type="InterPro" id="IPR036257">
    <property type="entry name" value="Cyt_c_oxidase_su2_TM_sf"/>
</dbReference>
<evidence type="ECO:0000256" key="11">
    <source>
        <dbReference type="ARBA" id="ARBA00023136"/>
    </source>
</evidence>
<dbReference type="GO" id="GO:0009486">
    <property type="term" value="F:cytochrome bo3 ubiquinol oxidase activity"/>
    <property type="evidence" value="ECO:0007669"/>
    <property type="project" value="InterPro"/>
</dbReference>
<evidence type="ECO:0000256" key="9">
    <source>
        <dbReference type="ARBA" id="ARBA00022989"/>
    </source>
</evidence>
<dbReference type="InterPro" id="IPR008972">
    <property type="entry name" value="Cupredoxin"/>
</dbReference>
<dbReference type="PROSITE" id="PS50999">
    <property type="entry name" value="COX2_TM"/>
    <property type="match status" value="1"/>
</dbReference>
<evidence type="ECO:0000256" key="14">
    <source>
        <dbReference type="ARBA" id="ARBA00030198"/>
    </source>
</evidence>
<evidence type="ECO:0000259" key="17">
    <source>
        <dbReference type="PROSITE" id="PS50857"/>
    </source>
</evidence>
<comment type="caution">
    <text evidence="19">The sequence shown here is derived from an EMBL/GenBank/DDBJ whole genome shotgun (WGS) entry which is preliminary data.</text>
</comment>
<evidence type="ECO:0000256" key="13">
    <source>
        <dbReference type="ARBA" id="ARBA00023288"/>
    </source>
</evidence>
<dbReference type="InterPro" id="IPR011759">
    <property type="entry name" value="Cyt_c_oxidase_su2_TM_dom"/>
</dbReference>
<evidence type="ECO:0000256" key="12">
    <source>
        <dbReference type="ARBA" id="ARBA00023139"/>
    </source>
</evidence>
<dbReference type="NCBIfam" id="TIGR01433">
    <property type="entry name" value="CyoA"/>
    <property type="match status" value="1"/>
</dbReference>
<dbReference type="PANTHER" id="PTHR22888:SF18">
    <property type="entry name" value="CYTOCHROME BO(3) UBIQUINOL OXIDASE SUBUNIT 2"/>
    <property type="match status" value="1"/>
</dbReference>
<reference evidence="19" key="1">
    <citation type="submission" date="2019-02" db="EMBL/GenBank/DDBJ databases">
        <authorList>
            <person name="Pothier F.J."/>
        </authorList>
    </citation>
    <scope>NUCLEOTIDE SEQUENCE</scope>
    <source>
        <strain evidence="19">CI-1B</strain>
    </source>
</reference>
<keyword evidence="9 16" id="KW-1133">Transmembrane helix</keyword>
<feature type="domain" description="Cytochrome oxidase subunit II transmembrane region profile" evidence="18">
    <location>
        <begin position="41"/>
        <end position="138"/>
    </location>
</feature>
<dbReference type="Gene3D" id="2.60.40.420">
    <property type="entry name" value="Cupredoxins - blue copper proteins"/>
    <property type="match status" value="1"/>
</dbReference>
<keyword evidence="6 16" id="KW-0812">Transmembrane</keyword>
<dbReference type="GO" id="GO:0004129">
    <property type="term" value="F:cytochrome-c oxidase activity"/>
    <property type="evidence" value="ECO:0007669"/>
    <property type="project" value="InterPro"/>
</dbReference>
<gene>
    <name evidence="19" type="primary">cyoA_1</name>
    <name evidence="19" type="ORF">CI1B_17440</name>
</gene>
<feature type="transmembrane region" description="Helical" evidence="16">
    <location>
        <begin position="110"/>
        <end position="129"/>
    </location>
</feature>
<keyword evidence="3" id="KW-0813">Transport</keyword>
<dbReference type="GO" id="GO:0005886">
    <property type="term" value="C:plasma membrane"/>
    <property type="evidence" value="ECO:0007669"/>
    <property type="project" value="UniProtKB-SubCell"/>
</dbReference>
<evidence type="ECO:0000256" key="5">
    <source>
        <dbReference type="ARBA" id="ARBA00022660"/>
    </source>
</evidence>
<dbReference type="EMBL" id="CAADFC020000004">
    <property type="protein sequence ID" value="VIO66621.1"/>
    <property type="molecule type" value="Genomic_DNA"/>
</dbReference>
<feature type="domain" description="Cytochrome oxidase subunit II copper A binding" evidence="17">
    <location>
        <begin position="153"/>
        <end position="265"/>
    </location>
</feature>
<evidence type="ECO:0000313" key="19">
    <source>
        <dbReference type="EMBL" id="VIO66621.1"/>
    </source>
</evidence>
<dbReference type="InterPro" id="IPR010514">
    <property type="entry name" value="COX_ARM"/>
</dbReference>
<evidence type="ECO:0000259" key="18">
    <source>
        <dbReference type="PROSITE" id="PS50999"/>
    </source>
</evidence>
<keyword evidence="20" id="KW-1185">Reference proteome</keyword>
<evidence type="ECO:0000256" key="3">
    <source>
        <dbReference type="ARBA" id="ARBA00022448"/>
    </source>
</evidence>
<evidence type="ECO:0000256" key="8">
    <source>
        <dbReference type="ARBA" id="ARBA00022982"/>
    </source>
</evidence>
<feature type="transmembrane region" description="Helical" evidence="16">
    <location>
        <begin position="32"/>
        <end position="51"/>
    </location>
</feature>
<dbReference type="GO" id="GO:0016682">
    <property type="term" value="F:oxidoreductase activity, acting on diphenols and related substances as donors, oxygen as acceptor"/>
    <property type="evidence" value="ECO:0007669"/>
    <property type="project" value="InterPro"/>
</dbReference>
<evidence type="ECO:0000256" key="6">
    <source>
        <dbReference type="ARBA" id="ARBA00022692"/>
    </source>
</evidence>
<evidence type="ECO:0000256" key="15">
    <source>
        <dbReference type="SAM" id="MobiDB-lite"/>
    </source>
</evidence>
<feature type="compositionally biased region" description="Polar residues" evidence="15">
    <location>
        <begin position="405"/>
        <end position="417"/>
    </location>
</feature>
<dbReference type="Pfam" id="PF00116">
    <property type="entry name" value="COX2"/>
    <property type="match status" value="1"/>
</dbReference>
<dbReference type="InterPro" id="IPR002429">
    <property type="entry name" value="CcO_II-like_C"/>
</dbReference>
<comment type="similarity">
    <text evidence="2">Belongs to the cytochrome c oxidase subunit 2 family.</text>
</comment>
<dbReference type="PANTHER" id="PTHR22888">
    <property type="entry name" value="CYTOCHROME C OXIDASE, SUBUNIT II"/>
    <property type="match status" value="1"/>
</dbReference>
<evidence type="ECO:0000313" key="20">
    <source>
        <dbReference type="Proteomes" id="UP000328092"/>
    </source>
</evidence>
<dbReference type="InterPro" id="IPR045187">
    <property type="entry name" value="CcO_II"/>
</dbReference>
<name>A0A508SY55_9BRAD</name>
<protein>
    <recommendedName>
        <fullName evidence="14">Ubiquinol oxidase polypeptide II</fullName>
    </recommendedName>
</protein>
<feature type="region of interest" description="Disordered" evidence="15">
    <location>
        <begin position="390"/>
        <end position="417"/>
    </location>
</feature>
<sequence length="417" mass="45756">MSTLLHRSYPLTKLIKFQPKNPVRSAVRALKLLALLPFAALLGGCDFVVLAPAGDIAAQQRDLVVISTVLMLIIVLPVMALTVLFAWRYRQSNTEAAYEPEWDHSTQLELVIWSAPLLIIICLGALTWMGTHLLDPYRSLGRIAADKPIERKDAPLDVQVVALDWKWLFLYPQYGVAAVNELAAPVDRPIRFRITASSVMNSFYIPALAGQIYAMPGMETKLHAVSNKEGTFRGFSANYSGAGFSGMHFDFKSVSPAEFDKWVASAKASGNMLGRSDYLQLERPSQNDPVRLYGTVDRDLYKLILNMCVEPGKMCMSEMMAIDAKGGLGHEGLNNTLPLTYDKYARRGAPLGSEPTFVAGICSIDELKDTPLREVTAPLDLTPLRGVGLQPPPFSPAFSPAHPSTSLLSGQRSKSES</sequence>
<dbReference type="GO" id="GO:0042773">
    <property type="term" value="P:ATP synthesis coupled electron transport"/>
    <property type="evidence" value="ECO:0007669"/>
    <property type="project" value="TreeGrafter"/>
</dbReference>
<dbReference type="InterPro" id="IPR006333">
    <property type="entry name" value="Cyt_o_ubiquinol_oxidase_su2"/>
</dbReference>
<dbReference type="CDD" id="cd04212">
    <property type="entry name" value="CuRO_UO_II"/>
    <property type="match status" value="1"/>
</dbReference>
<evidence type="ECO:0000256" key="1">
    <source>
        <dbReference type="ARBA" id="ARBA00004651"/>
    </source>
</evidence>
<evidence type="ECO:0000256" key="2">
    <source>
        <dbReference type="ARBA" id="ARBA00007866"/>
    </source>
</evidence>